<organism evidence="1">
    <name type="scientific">marine metagenome</name>
    <dbReference type="NCBI Taxonomy" id="408172"/>
    <lineage>
        <taxon>unclassified sequences</taxon>
        <taxon>metagenomes</taxon>
        <taxon>ecological metagenomes</taxon>
    </lineage>
</organism>
<reference evidence="1" key="1">
    <citation type="submission" date="2018-05" db="EMBL/GenBank/DDBJ databases">
        <authorList>
            <person name="Lanie J.A."/>
            <person name="Ng W.-L."/>
            <person name="Kazmierczak K.M."/>
            <person name="Andrzejewski T.M."/>
            <person name="Davidsen T.M."/>
            <person name="Wayne K.J."/>
            <person name="Tettelin H."/>
            <person name="Glass J.I."/>
            <person name="Rusch D."/>
            <person name="Podicherti R."/>
            <person name="Tsui H.-C.T."/>
            <person name="Winkler M.E."/>
        </authorList>
    </citation>
    <scope>NUCLEOTIDE SEQUENCE</scope>
</reference>
<gene>
    <name evidence="1" type="ORF">METZ01_LOCUS193523</name>
</gene>
<sequence length="75" mass="8455">VNAAPPIGDKIDSHLGYGYLTMIADVKKDKSCQDMMLLKKQLKEIGIQNDDIRKDNCGYFDNKLVCIDFDCADQL</sequence>
<accession>A0A382DR42</accession>
<dbReference type="AlphaFoldDB" id="A0A382DR42"/>
<name>A0A382DR42_9ZZZZ</name>
<evidence type="ECO:0000313" key="1">
    <source>
        <dbReference type="EMBL" id="SVB40669.1"/>
    </source>
</evidence>
<feature type="non-terminal residue" evidence="1">
    <location>
        <position position="1"/>
    </location>
</feature>
<dbReference type="EMBL" id="UINC01040589">
    <property type="protein sequence ID" value="SVB40669.1"/>
    <property type="molecule type" value="Genomic_DNA"/>
</dbReference>
<proteinExistence type="predicted"/>
<protein>
    <submittedName>
        <fullName evidence="1">Uncharacterized protein</fullName>
    </submittedName>
</protein>